<comment type="caution">
    <text evidence="1">The sequence shown here is derived from an EMBL/GenBank/DDBJ whole genome shotgun (WGS) entry which is preliminary data.</text>
</comment>
<reference evidence="1 3" key="1">
    <citation type="submission" date="2019-03" db="EMBL/GenBank/DDBJ databases">
        <title>Genomic Encyclopedia of Type Strains, Phase IV (KMG-IV): sequencing the most valuable type-strain genomes for metagenomic binning, comparative biology and taxonomic classification.</title>
        <authorList>
            <person name="Goeker M."/>
        </authorList>
    </citation>
    <scope>NUCLEOTIDE SEQUENCE [LARGE SCALE GENOMIC DNA]</scope>
    <source>
        <strain evidence="1 3">DSM 12034</strain>
    </source>
</reference>
<organism evidence="1 3">
    <name type="scientific">Tepidimonas ignava</name>
    <dbReference type="NCBI Taxonomy" id="114249"/>
    <lineage>
        <taxon>Bacteria</taxon>
        <taxon>Pseudomonadati</taxon>
        <taxon>Pseudomonadota</taxon>
        <taxon>Betaproteobacteria</taxon>
        <taxon>Burkholderiales</taxon>
        <taxon>Tepidimonas</taxon>
    </lineage>
</organism>
<gene>
    <name evidence="1" type="ORF">EDC36_104186</name>
    <name evidence="2" type="ORF">Tigna_01943</name>
</gene>
<keyword evidence="4" id="KW-1185">Reference proteome</keyword>
<dbReference type="OrthoDB" id="9104313at2"/>
<dbReference type="AlphaFoldDB" id="A0A4R3LFM3"/>
<evidence type="ECO:0000313" key="3">
    <source>
        <dbReference type="Proteomes" id="UP000295536"/>
    </source>
</evidence>
<dbReference type="Proteomes" id="UP000295536">
    <property type="component" value="Unassembled WGS sequence"/>
</dbReference>
<evidence type="ECO:0000313" key="4">
    <source>
        <dbReference type="Proteomes" id="UP000315577"/>
    </source>
</evidence>
<dbReference type="Proteomes" id="UP000315577">
    <property type="component" value="Unassembled WGS sequence"/>
</dbReference>
<dbReference type="RefSeq" id="WP_132962081.1">
    <property type="nucleotide sequence ID" value="NZ_SMAH01000004.1"/>
</dbReference>
<name>A0A4R3LFM3_9BURK</name>
<protein>
    <recommendedName>
        <fullName evidence="5">ATP-binding sugar transporter Gifsy-2</fullName>
    </recommendedName>
</protein>
<evidence type="ECO:0000313" key="1">
    <source>
        <dbReference type="EMBL" id="TCS98762.1"/>
    </source>
</evidence>
<dbReference type="InterPro" id="IPR053734">
    <property type="entry name" value="Phage_Head-Tail_Connect_sf"/>
</dbReference>
<dbReference type="InterPro" id="IPR008018">
    <property type="entry name" value="Phage_tail_attach_FII"/>
</dbReference>
<dbReference type="Gene3D" id="2.40.10.180">
    <property type="entry name" value="Phage tail proteins"/>
    <property type="match status" value="1"/>
</dbReference>
<dbReference type="Pfam" id="PF05354">
    <property type="entry name" value="Phage_attach"/>
    <property type="match status" value="1"/>
</dbReference>
<evidence type="ECO:0008006" key="5">
    <source>
        <dbReference type="Google" id="ProtNLM"/>
    </source>
</evidence>
<reference evidence="2 4" key="2">
    <citation type="submission" date="2019-07" db="EMBL/GenBank/DDBJ databases">
        <title>Tepidimonas ignava SPS-1037 draft genome.</title>
        <authorList>
            <person name="Da Costa M.S."/>
            <person name="Froufe H.J.C."/>
            <person name="Egas C."/>
            <person name="Albuquerque L."/>
        </authorList>
    </citation>
    <scope>NUCLEOTIDE SEQUENCE [LARGE SCALE GENOMIC DNA]</scope>
    <source>
        <strain evidence="2 4">SPS-1037</strain>
    </source>
</reference>
<dbReference type="GO" id="GO:0019068">
    <property type="term" value="P:virion assembly"/>
    <property type="evidence" value="ECO:0007669"/>
    <property type="project" value="InterPro"/>
</dbReference>
<dbReference type="EMBL" id="SMAH01000004">
    <property type="protein sequence ID" value="TCS98762.1"/>
    <property type="molecule type" value="Genomic_DNA"/>
</dbReference>
<evidence type="ECO:0000313" key="2">
    <source>
        <dbReference type="EMBL" id="TSE20312.1"/>
    </source>
</evidence>
<dbReference type="EMBL" id="VJNC01000013">
    <property type="protein sequence ID" value="TSE20312.1"/>
    <property type="molecule type" value="Genomic_DNA"/>
</dbReference>
<proteinExistence type="predicted"/>
<sequence length="101" mass="10716">MARLAAHAQRAALAAFGQPARLTIDGQAFDLRAIFVAAHELVEIMGDAPVSTTRPVLSVLASSLPVQPAEGDEAEVAGRRYRIVDVRPDGLGMVKLILQEA</sequence>
<accession>A0A4R3LFM3</accession>